<proteinExistence type="predicted"/>
<gene>
    <name evidence="1" type="ORF">SAMN06295910_1886</name>
</gene>
<evidence type="ECO:0000313" key="2">
    <source>
        <dbReference type="Proteomes" id="UP000192934"/>
    </source>
</evidence>
<accession>A0A1X7GIW3</accession>
<evidence type="ECO:0000313" key="1">
    <source>
        <dbReference type="EMBL" id="SMF70499.1"/>
    </source>
</evidence>
<organism evidence="1 2">
    <name type="scientific">Allosphingosinicella indica</name>
    <dbReference type="NCBI Taxonomy" id="941907"/>
    <lineage>
        <taxon>Bacteria</taxon>
        <taxon>Pseudomonadati</taxon>
        <taxon>Pseudomonadota</taxon>
        <taxon>Alphaproteobacteria</taxon>
        <taxon>Sphingomonadales</taxon>
        <taxon>Sphingomonadaceae</taxon>
        <taxon>Allosphingosinicella</taxon>
    </lineage>
</organism>
<dbReference type="EMBL" id="LT840185">
    <property type="protein sequence ID" value="SMF70499.1"/>
    <property type="molecule type" value="Genomic_DNA"/>
</dbReference>
<protein>
    <recommendedName>
        <fullName evidence="3">Lipoprotein</fullName>
    </recommendedName>
</protein>
<dbReference type="STRING" id="941907.SAMN06295910_1886"/>
<reference evidence="2" key="1">
    <citation type="submission" date="2017-04" db="EMBL/GenBank/DDBJ databases">
        <authorList>
            <person name="Varghese N."/>
            <person name="Submissions S."/>
        </authorList>
    </citation>
    <scope>NUCLEOTIDE SEQUENCE [LARGE SCALE GENOMIC DNA]</scope>
    <source>
        <strain evidence="2">Dd16</strain>
    </source>
</reference>
<keyword evidence="2" id="KW-1185">Reference proteome</keyword>
<name>A0A1X7GIW3_9SPHN</name>
<dbReference type="RefSeq" id="WP_157123771.1">
    <property type="nucleotide sequence ID" value="NZ_LT840185.1"/>
</dbReference>
<sequence length="105" mass="11294">MRYLAMTVLLAGCSTAQLSENQATATYPSAKSRAEIGECLLNRMSGSMSRVRIERAERSDSVVVDGPLGNPVMVFLIKDAETGSITELRRMSSLTSGKGNAETCF</sequence>
<dbReference type="Proteomes" id="UP000192934">
    <property type="component" value="Chromosome I"/>
</dbReference>
<evidence type="ECO:0008006" key="3">
    <source>
        <dbReference type="Google" id="ProtNLM"/>
    </source>
</evidence>
<dbReference type="AlphaFoldDB" id="A0A1X7GIW3"/>